<protein>
    <submittedName>
        <fullName evidence="1">Uncharacterized protein</fullName>
    </submittedName>
</protein>
<dbReference type="EMBL" id="JACEGQ020000018">
    <property type="protein sequence ID" value="KAH8482394.1"/>
    <property type="molecule type" value="Genomic_DNA"/>
</dbReference>
<proteinExistence type="predicted"/>
<reference evidence="1" key="1">
    <citation type="journal article" date="2021" name="J. Hered.">
        <title>Genome Assembly of Salicaceae Populus deltoides (Eastern Cottonwood) I-69 Based on Nanopore Sequencing and Hi-C Technologies.</title>
        <authorList>
            <person name="Bai S."/>
            <person name="Wu H."/>
            <person name="Zhang J."/>
            <person name="Pan Z."/>
            <person name="Zhao W."/>
            <person name="Li Z."/>
            <person name="Tong C."/>
        </authorList>
    </citation>
    <scope>NUCLEOTIDE SEQUENCE</scope>
    <source>
        <tissue evidence="1">Leaf</tissue>
    </source>
</reference>
<dbReference type="Proteomes" id="UP000807159">
    <property type="component" value="Chromosome 18"/>
</dbReference>
<dbReference type="AlphaFoldDB" id="A0A8T2WPB9"/>
<feature type="non-terminal residue" evidence="1">
    <location>
        <position position="1"/>
    </location>
</feature>
<gene>
    <name evidence="1" type="ORF">H0E87_029729</name>
</gene>
<name>A0A8T2WPB9_POPDE</name>
<comment type="caution">
    <text evidence="1">The sequence shown here is derived from an EMBL/GenBank/DDBJ whole genome shotgun (WGS) entry which is preliminary data.</text>
</comment>
<keyword evidence="2" id="KW-1185">Reference proteome</keyword>
<evidence type="ECO:0000313" key="2">
    <source>
        <dbReference type="Proteomes" id="UP000807159"/>
    </source>
</evidence>
<organism evidence="1 2">
    <name type="scientific">Populus deltoides</name>
    <name type="common">Eastern poplar</name>
    <name type="synonym">Eastern cottonwood</name>
    <dbReference type="NCBI Taxonomy" id="3696"/>
    <lineage>
        <taxon>Eukaryota</taxon>
        <taxon>Viridiplantae</taxon>
        <taxon>Streptophyta</taxon>
        <taxon>Embryophyta</taxon>
        <taxon>Tracheophyta</taxon>
        <taxon>Spermatophyta</taxon>
        <taxon>Magnoliopsida</taxon>
        <taxon>eudicotyledons</taxon>
        <taxon>Gunneridae</taxon>
        <taxon>Pentapetalae</taxon>
        <taxon>rosids</taxon>
        <taxon>fabids</taxon>
        <taxon>Malpighiales</taxon>
        <taxon>Salicaceae</taxon>
        <taxon>Saliceae</taxon>
        <taxon>Populus</taxon>
    </lineage>
</organism>
<sequence length="187" mass="20805">MMVYDHLKEVVSPEARKKRSYESRKEVRKEVSTVISLNEGENIKIRPPRNVDRGSKKLTSASSRSKGIRSCANCLWVLTSESSSGRGKNFLLCGVNSSSPKRNTWSTGSQNLEATLSELISKETRTLCSPRLKIWSWPLQHQAIALSDRTVRQVMESGLVPENSPLLGSVGAKNLIIIYTFQGGLKK</sequence>
<evidence type="ECO:0000313" key="1">
    <source>
        <dbReference type="EMBL" id="KAH8482394.1"/>
    </source>
</evidence>
<accession>A0A8T2WPB9</accession>